<dbReference type="Proteomes" id="UP000233343">
    <property type="component" value="Unassembled WGS sequence"/>
</dbReference>
<evidence type="ECO:0000313" key="3">
    <source>
        <dbReference type="Proteomes" id="UP000233343"/>
    </source>
</evidence>
<evidence type="ECO:0000313" key="2">
    <source>
        <dbReference type="EMBL" id="PKG29150.1"/>
    </source>
</evidence>
<reference evidence="2 3" key="1">
    <citation type="journal article" date="2010" name="Int. J. Syst. Evol. Microbiol.">
        <title>Bacillus horneckiae sp. nov., isolated from a spacecraft-assembly clean room.</title>
        <authorList>
            <person name="Vaishampayan P."/>
            <person name="Probst A."/>
            <person name="Krishnamurthi S."/>
            <person name="Ghosh S."/>
            <person name="Osman S."/>
            <person name="McDowall A."/>
            <person name="Ruckmani A."/>
            <person name="Mayilraj S."/>
            <person name="Venkateswaran K."/>
        </authorList>
    </citation>
    <scope>NUCLEOTIDE SEQUENCE [LARGE SCALE GENOMIC DNA]</scope>
    <source>
        <strain evidence="3">1PO1SC</strain>
    </source>
</reference>
<proteinExistence type="predicted"/>
<dbReference type="RefSeq" id="WP_066198572.1">
    <property type="nucleotide sequence ID" value="NZ_JAFDQP010000004.1"/>
</dbReference>
<keyword evidence="1" id="KW-0472">Membrane</keyword>
<name>A0A2N0ZI17_9BACI</name>
<keyword evidence="3" id="KW-1185">Reference proteome</keyword>
<feature type="transmembrane region" description="Helical" evidence="1">
    <location>
        <begin position="40"/>
        <end position="58"/>
    </location>
</feature>
<evidence type="ECO:0000256" key="1">
    <source>
        <dbReference type="SAM" id="Phobius"/>
    </source>
</evidence>
<dbReference type="EMBL" id="PISD01000019">
    <property type="protein sequence ID" value="PKG29150.1"/>
    <property type="molecule type" value="Genomic_DNA"/>
</dbReference>
<gene>
    <name evidence="2" type="ORF">CWS20_10340</name>
</gene>
<protein>
    <submittedName>
        <fullName evidence="2">Uncharacterized protein</fullName>
    </submittedName>
</protein>
<keyword evidence="1" id="KW-1133">Transmembrane helix</keyword>
<accession>A0A2N0ZI17</accession>
<sequence>MEKLLLIIAIISFALSASIFILVVLKYGMKGSLQNRTTKLASILFFVYVISIGSFLIITN</sequence>
<comment type="caution">
    <text evidence="2">The sequence shown here is derived from an EMBL/GenBank/DDBJ whole genome shotgun (WGS) entry which is preliminary data.</text>
</comment>
<dbReference type="AlphaFoldDB" id="A0A2N0ZI17"/>
<organism evidence="2 3">
    <name type="scientific">Cytobacillus horneckiae</name>
    <dbReference type="NCBI Taxonomy" id="549687"/>
    <lineage>
        <taxon>Bacteria</taxon>
        <taxon>Bacillati</taxon>
        <taxon>Bacillota</taxon>
        <taxon>Bacilli</taxon>
        <taxon>Bacillales</taxon>
        <taxon>Bacillaceae</taxon>
        <taxon>Cytobacillus</taxon>
    </lineage>
</organism>
<keyword evidence="1" id="KW-0812">Transmembrane</keyword>
<feature type="transmembrane region" description="Helical" evidence="1">
    <location>
        <begin position="6"/>
        <end position="28"/>
    </location>
</feature>